<evidence type="ECO:0000259" key="3">
    <source>
        <dbReference type="Pfam" id="PF02576"/>
    </source>
</evidence>
<proteinExistence type="inferred from homology"/>
<dbReference type="InterPro" id="IPR035956">
    <property type="entry name" value="RimP_N_sf"/>
</dbReference>
<sequence length="157" mass="18076">MGVRKVDNKKLVELITEMAEPIVKEHGLELVDVEYIREKDWFLRIYINKPGGIDIDDCSVVSSKLTKVLDERDPIKEKYYLEVSSPGIDRPLKKDKDFQNNYGKMVDVQLFAPLDGKKEFVGVLSSHSDMLISLIVEEKEIELERKAVASIRPHIEF</sequence>
<feature type="domain" description="Ribosome maturation factor RimP C-terminal" evidence="4">
    <location>
        <begin position="92"/>
        <end position="157"/>
    </location>
</feature>
<dbReference type="HAMAP" id="MF_01077">
    <property type="entry name" value="RimP"/>
    <property type="match status" value="1"/>
</dbReference>
<dbReference type="CDD" id="cd01734">
    <property type="entry name" value="YlxS_C"/>
    <property type="match status" value="1"/>
</dbReference>
<evidence type="ECO:0000256" key="2">
    <source>
        <dbReference type="ARBA" id="ARBA00022517"/>
    </source>
</evidence>
<protein>
    <submittedName>
        <fullName evidence="5">Ribosome maturation factor RimP</fullName>
    </submittedName>
</protein>
<dbReference type="PANTHER" id="PTHR33867:SF1">
    <property type="entry name" value="RIBOSOME MATURATION FACTOR RIMP"/>
    <property type="match status" value="1"/>
</dbReference>
<dbReference type="Pfam" id="PF02576">
    <property type="entry name" value="RimP_N"/>
    <property type="match status" value="1"/>
</dbReference>
<organism evidence="5">
    <name type="scientific">bioreactor metagenome</name>
    <dbReference type="NCBI Taxonomy" id="1076179"/>
    <lineage>
        <taxon>unclassified sequences</taxon>
        <taxon>metagenomes</taxon>
        <taxon>ecological metagenomes</taxon>
    </lineage>
</organism>
<reference evidence="5" key="1">
    <citation type="submission" date="2019-08" db="EMBL/GenBank/DDBJ databases">
        <authorList>
            <person name="Kucharzyk K."/>
            <person name="Murdoch R.W."/>
            <person name="Higgins S."/>
            <person name="Loffler F."/>
        </authorList>
    </citation>
    <scope>NUCLEOTIDE SEQUENCE</scope>
</reference>
<dbReference type="GO" id="GO:0006412">
    <property type="term" value="P:translation"/>
    <property type="evidence" value="ECO:0007669"/>
    <property type="project" value="TreeGrafter"/>
</dbReference>
<evidence type="ECO:0000313" key="5">
    <source>
        <dbReference type="EMBL" id="MPL85389.1"/>
    </source>
</evidence>
<dbReference type="InterPro" id="IPR028998">
    <property type="entry name" value="RimP_C"/>
</dbReference>
<dbReference type="Pfam" id="PF17384">
    <property type="entry name" value="DUF150_C"/>
    <property type="match status" value="1"/>
</dbReference>
<feature type="domain" description="Ribosome maturation factor RimP N-terminal" evidence="3">
    <location>
        <begin position="18"/>
        <end position="89"/>
    </location>
</feature>
<evidence type="ECO:0000256" key="1">
    <source>
        <dbReference type="ARBA" id="ARBA00022490"/>
    </source>
</evidence>
<dbReference type="EMBL" id="VSSQ01000205">
    <property type="protein sequence ID" value="MPL85389.1"/>
    <property type="molecule type" value="Genomic_DNA"/>
</dbReference>
<dbReference type="FunFam" id="3.30.300.70:FF:000001">
    <property type="entry name" value="Ribosome maturation factor RimP"/>
    <property type="match status" value="1"/>
</dbReference>
<dbReference type="InterPro" id="IPR036847">
    <property type="entry name" value="RimP_C_sf"/>
</dbReference>
<dbReference type="InterPro" id="IPR028989">
    <property type="entry name" value="RimP_N"/>
</dbReference>
<gene>
    <name evidence="5" type="primary">rimP_9</name>
    <name evidence="5" type="ORF">SDC9_31357</name>
</gene>
<accession>A0A644V230</accession>
<keyword evidence="2" id="KW-0690">Ribosome biogenesis</keyword>
<evidence type="ECO:0000259" key="4">
    <source>
        <dbReference type="Pfam" id="PF17384"/>
    </source>
</evidence>
<dbReference type="PANTHER" id="PTHR33867">
    <property type="entry name" value="RIBOSOME MATURATION FACTOR RIMP"/>
    <property type="match status" value="1"/>
</dbReference>
<name>A0A644V230_9ZZZZ</name>
<dbReference type="InterPro" id="IPR003728">
    <property type="entry name" value="Ribosome_maturation_RimP"/>
</dbReference>
<dbReference type="SUPFAM" id="SSF75420">
    <property type="entry name" value="YhbC-like, N-terminal domain"/>
    <property type="match status" value="1"/>
</dbReference>
<dbReference type="Gene3D" id="2.30.30.180">
    <property type="entry name" value="Ribosome maturation factor RimP, C-terminal domain"/>
    <property type="match status" value="1"/>
</dbReference>
<comment type="caution">
    <text evidence="5">The sequence shown here is derived from an EMBL/GenBank/DDBJ whole genome shotgun (WGS) entry which is preliminary data.</text>
</comment>
<dbReference type="AlphaFoldDB" id="A0A644V230"/>
<dbReference type="Gene3D" id="3.30.300.70">
    <property type="entry name" value="RimP-like superfamily, N-terminal"/>
    <property type="match status" value="1"/>
</dbReference>
<dbReference type="GO" id="GO:0000028">
    <property type="term" value="P:ribosomal small subunit assembly"/>
    <property type="evidence" value="ECO:0007669"/>
    <property type="project" value="TreeGrafter"/>
</dbReference>
<keyword evidence="1" id="KW-0963">Cytoplasm</keyword>
<dbReference type="GO" id="GO:0005829">
    <property type="term" value="C:cytosol"/>
    <property type="evidence" value="ECO:0007669"/>
    <property type="project" value="TreeGrafter"/>
</dbReference>
<dbReference type="SUPFAM" id="SSF74942">
    <property type="entry name" value="YhbC-like, C-terminal domain"/>
    <property type="match status" value="1"/>
</dbReference>